<evidence type="ECO:0000256" key="1">
    <source>
        <dbReference type="SAM" id="MobiDB-lite"/>
    </source>
</evidence>
<feature type="compositionally biased region" description="Polar residues" evidence="1">
    <location>
        <begin position="20"/>
        <end position="30"/>
    </location>
</feature>
<protein>
    <submittedName>
        <fullName evidence="2">Uncharacterized protein</fullName>
    </submittedName>
</protein>
<proteinExistence type="predicted"/>
<feature type="region of interest" description="Disordered" evidence="1">
    <location>
        <begin position="83"/>
        <end position="111"/>
    </location>
</feature>
<feature type="region of interest" description="Disordered" evidence="1">
    <location>
        <begin position="16"/>
        <end position="43"/>
    </location>
</feature>
<organism evidence="2 3">
    <name type="scientific">Rickenella mellea</name>
    <dbReference type="NCBI Taxonomy" id="50990"/>
    <lineage>
        <taxon>Eukaryota</taxon>
        <taxon>Fungi</taxon>
        <taxon>Dikarya</taxon>
        <taxon>Basidiomycota</taxon>
        <taxon>Agaricomycotina</taxon>
        <taxon>Agaricomycetes</taxon>
        <taxon>Hymenochaetales</taxon>
        <taxon>Rickenellaceae</taxon>
        <taxon>Rickenella</taxon>
    </lineage>
</organism>
<dbReference type="Proteomes" id="UP000294933">
    <property type="component" value="Unassembled WGS sequence"/>
</dbReference>
<sequence>MTNCIVEISPRSPFYGLLSPSHSPQYSPFSLTEPRTPRPKQSGLRLDVATRHVQRPRQDSQLAPHRSITRFIQSRWWRAEENRSELSAECAESGDGGGSTAQAGGVDQGKR</sequence>
<dbReference type="AlphaFoldDB" id="A0A4Y7PIY1"/>
<evidence type="ECO:0000313" key="2">
    <source>
        <dbReference type="EMBL" id="TDL14802.1"/>
    </source>
</evidence>
<dbReference type="EMBL" id="ML170307">
    <property type="protein sequence ID" value="TDL14802.1"/>
    <property type="molecule type" value="Genomic_DNA"/>
</dbReference>
<reference evidence="2 3" key="1">
    <citation type="submission" date="2018-06" db="EMBL/GenBank/DDBJ databases">
        <title>A transcriptomic atlas of mushroom development highlights an independent origin of complex multicellularity.</title>
        <authorList>
            <consortium name="DOE Joint Genome Institute"/>
            <person name="Krizsan K."/>
            <person name="Almasi E."/>
            <person name="Merenyi Z."/>
            <person name="Sahu N."/>
            <person name="Viragh M."/>
            <person name="Koszo T."/>
            <person name="Mondo S."/>
            <person name="Kiss B."/>
            <person name="Balint B."/>
            <person name="Kues U."/>
            <person name="Barry K."/>
            <person name="Hegedus J.C."/>
            <person name="Henrissat B."/>
            <person name="Johnson J."/>
            <person name="Lipzen A."/>
            <person name="Ohm R."/>
            <person name="Nagy I."/>
            <person name="Pangilinan J."/>
            <person name="Yan J."/>
            <person name="Xiong Y."/>
            <person name="Grigoriev I.V."/>
            <person name="Hibbett D.S."/>
            <person name="Nagy L.G."/>
        </authorList>
    </citation>
    <scope>NUCLEOTIDE SEQUENCE [LARGE SCALE GENOMIC DNA]</scope>
    <source>
        <strain evidence="2 3">SZMC22713</strain>
    </source>
</reference>
<evidence type="ECO:0000313" key="3">
    <source>
        <dbReference type="Proteomes" id="UP000294933"/>
    </source>
</evidence>
<name>A0A4Y7PIY1_9AGAM</name>
<dbReference type="VEuPathDB" id="FungiDB:BD410DRAFT_167184"/>
<gene>
    <name evidence="2" type="ORF">BD410DRAFT_167184</name>
</gene>
<keyword evidence="3" id="KW-1185">Reference proteome</keyword>
<accession>A0A4Y7PIY1</accession>